<gene>
    <name evidence="2" type="ORF">Pan161_24140</name>
</gene>
<dbReference type="KEGG" id="gax:Pan161_24140"/>
<dbReference type="GO" id="GO:0046872">
    <property type="term" value="F:metal ion binding"/>
    <property type="evidence" value="ECO:0007669"/>
    <property type="project" value="InterPro"/>
</dbReference>
<keyword evidence="3" id="KW-1185">Reference proteome</keyword>
<evidence type="ECO:0000313" key="3">
    <source>
        <dbReference type="Proteomes" id="UP000316855"/>
    </source>
</evidence>
<evidence type="ECO:0000313" key="2">
    <source>
        <dbReference type="EMBL" id="QDT90761.1"/>
    </source>
</evidence>
<reference evidence="2 3" key="1">
    <citation type="submission" date="2019-02" db="EMBL/GenBank/DDBJ databases">
        <title>Deep-cultivation of Planctomycetes and their phenomic and genomic characterization uncovers novel biology.</title>
        <authorList>
            <person name="Wiegand S."/>
            <person name="Jogler M."/>
            <person name="Boedeker C."/>
            <person name="Pinto D."/>
            <person name="Vollmers J."/>
            <person name="Rivas-Marin E."/>
            <person name="Kohn T."/>
            <person name="Peeters S.H."/>
            <person name="Heuer A."/>
            <person name="Rast P."/>
            <person name="Oberbeckmann S."/>
            <person name="Bunk B."/>
            <person name="Jeske O."/>
            <person name="Meyerdierks A."/>
            <person name="Storesund J.E."/>
            <person name="Kallscheuer N."/>
            <person name="Luecker S."/>
            <person name="Lage O.M."/>
            <person name="Pohl T."/>
            <person name="Merkel B.J."/>
            <person name="Hornburger P."/>
            <person name="Mueller R.-W."/>
            <person name="Bruemmer F."/>
            <person name="Labrenz M."/>
            <person name="Spormann A.M."/>
            <person name="Op den Camp H."/>
            <person name="Overmann J."/>
            <person name="Amann R."/>
            <person name="Jetten M.S.M."/>
            <person name="Mascher T."/>
            <person name="Medema M.H."/>
            <person name="Devos D.P."/>
            <person name="Kaster A.-K."/>
            <person name="Ovreas L."/>
            <person name="Rohde M."/>
            <person name="Galperin M.Y."/>
            <person name="Jogler C."/>
        </authorList>
    </citation>
    <scope>NUCLEOTIDE SEQUENCE [LARGE SCALE GENOMIC DNA]</scope>
    <source>
        <strain evidence="2 3">Pan161</strain>
    </source>
</reference>
<dbReference type="SUPFAM" id="SSF56059">
    <property type="entry name" value="Glutathione synthetase ATP-binding domain-like"/>
    <property type="match status" value="1"/>
</dbReference>
<name>A0A517VCM8_9PLAN</name>
<dbReference type="GO" id="GO:0005524">
    <property type="term" value="F:ATP binding"/>
    <property type="evidence" value="ECO:0007669"/>
    <property type="project" value="InterPro"/>
</dbReference>
<organism evidence="2 3">
    <name type="scientific">Gimesia algae</name>
    <dbReference type="NCBI Taxonomy" id="2527971"/>
    <lineage>
        <taxon>Bacteria</taxon>
        <taxon>Pseudomonadati</taxon>
        <taxon>Planctomycetota</taxon>
        <taxon>Planctomycetia</taxon>
        <taxon>Planctomycetales</taxon>
        <taxon>Planctomycetaceae</taxon>
        <taxon>Gimesia</taxon>
    </lineage>
</organism>
<feature type="domain" description="ATP-grasp fold PylC-type" evidence="1">
    <location>
        <begin position="112"/>
        <end position="267"/>
    </location>
</feature>
<proteinExistence type="predicted"/>
<evidence type="ECO:0000259" key="1">
    <source>
        <dbReference type="Pfam" id="PF02655"/>
    </source>
</evidence>
<sequence length="440" mass="48336">MNFPGPSSLLIVGGSTRAAACSAVRAGFQPVCADQFADRDLRAISEVVFKIDDHDHWLEEIMKQEPQDWIYTGALENRPELINSINQRHTLLGNAGKSLKKVRDPFFLQGLLANQSIPFATSLPHQSNTPLQGRWLRKPLLSAGGQGIGFVDSHTAAPADATQYYLQQYQPGIPLSALFIAFPDCCVLVGTAVQFIGNRVLHANGFQFCGGMILSPVPPEWRQTLEKLGQSVASGCSLRGLFGCDLIWNPDQQPGLCLTEVNPRYTALTELFELQFRLPLLRWQHAACHSCDASSTVAKSSAEELIQLLKVCEKQQLSPVSKGILYAPTDLTAPDLAFKPSIEQALWQIPALADVPDRRARIPAGTPVCTLYGTGTDQEECLTSLADQILSYQRQIQPEGARDLSRQEASNMLWPGKESEKLFFSGFFSSENVSGSFLED</sequence>
<dbReference type="Pfam" id="PF02655">
    <property type="entry name" value="ATP-grasp_3"/>
    <property type="match status" value="1"/>
</dbReference>
<dbReference type="RefSeq" id="WP_145226958.1">
    <property type="nucleotide sequence ID" value="NZ_CP036343.1"/>
</dbReference>
<dbReference type="InterPro" id="IPR003806">
    <property type="entry name" value="ATP-grasp_PylC-type"/>
</dbReference>
<dbReference type="OrthoDB" id="1804072at2"/>
<dbReference type="AlphaFoldDB" id="A0A517VCM8"/>
<protein>
    <submittedName>
        <fullName evidence="2">ATP-grasp domain protein</fullName>
    </submittedName>
</protein>
<dbReference type="Proteomes" id="UP000316855">
    <property type="component" value="Chromosome"/>
</dbReference>
<accession>A0A517VCM8</accession>
<dbReference type="EMBL" id="CP036343">
    <property type="protein sequence ID" value="QDT90761.1"/>
    <property type="molecule type" value="Genomic_DNA"/>
</dbReference>
<dbReference type="Gene3D" id="3.30.470.20">
    <property type="entry name" value="ATP-grasp fold, B domain"/>
    <property type="match status" value="1"/>
</dbReference>